<keyword evidence="2" id="KW-0472">Membrane</keyword>
<accession>A0AAV0BRH4</accession>
<dbReference type="Pfam" id="PF12780">
    <property type="entry name" value="AAA_8"/>
    <property type="match status" value="1"/>
</dbReference>
<dbReference type="InterPro" id="IPR000905">
    <property type="entry name" value="Gcp-like_dom"/>
</dbReference>
<evidence type="ECO:0000256" key="2">
    <source>
        <dbReference type="SAM" id="Phobius"/>
    </source>
</evidence>
<dbReference type="Gene3D" id="3.40.50.300">
    <property type="entry name" value="P-loop containing nucleotide triphosphate hydrolases"/>
    <property type="match status" value="1"/>
</dbReference>
<evidence type="ECO:0008006" key="7">
    <source>
        <dbReference type="Google" id="ProtNLM"/>
    </source>
</evidence>
<feature type="domain" description="Dynein heavy chain AAA module D4" evidence="4">
    <location>
        <begin position="108"/>
        <end position="165"/>
    </location>
</feature>
<comment type="caution">
    <text evidence="5">The sequence shown here is derived from an EMBL/GenBank/DDBJ whole genome shotgun (WGS) entry which is preliminary data.</text>
</comment>
<evidence type="ECO:0000256" key="1">
    <source>
        <dbReference type="SAM" id="MobiDB-lite"/>
    </source>
</evidence>
<dbReference type="PANTHER" id="PTHR11735:SF14">
    <property type="entry name" value="TRNA N6-ADENOSINE THREONYLCARBAMOYLTRANSFERASE"/>
    <property type="match status" value="1"/>
</dbReference>
<feature type="transmembrane region" description="Helical" evidence="2">
    <location>
        <begin position="83"/>
        <end position="104"/>
    </location>
</feature>
<dbReference type="PANTHER" id="PTHR11735">
    <property type="entry name" value="TRNA N6-ADENOSINE THREONYLCARBAMOYLTRANSFERASE"/>
    <property type="match status" value="1"/>
</dbReference>
<feature type="region of interest" description="Disordered" evidence="1">
    <location>
        <begin position="311"/>
        <end position="383"/>
    </location>
</feature>
<dbReference type="EMBL" id="CALTRL010006185">
    <property type="protein sequence ID" value="CAH7690015.1"/>
    <property type="molecule type" value="Genomic_DNA"/>
</dbReference>
<organism evidence="5 6">
    <name type="scientific">Phakopsora pachyrhizi</name>
    <name type="common">Asian soybean rust disease fungus</name>
    <dbReference type="NCBI Taxonomy" id="170000"/>
    <lineage>
        <taxon>Eukaryota</taxon>
        <taxon>Fungi</taxon>
        <taxon>Dikarya</taxon>
        <taxon>Basidiomycota</taxon>
        <taxon>Pucciniomycotina</taxon>
        <taxon>Pucciniomycetes</taxon>
        <taxon>Pucciniales</taxon>
        <taxon>Phakopsoraceae</taxon>
        <taxon>Phakopsora</taxon>
    </lineage>
</organism>
<proteinExistence type="predicted"/>
<evidence type="ECO:0000259" key="3">
    <source>
        <dbReference type="Pfam" id="PF00814"/>
    </source>
</evidence>
<dbReference type="Gene3D" id="1.10.472.130">
    <property type="match status" value="1"/>
</dbReference>
<feature type="compositionally biased region" description="Low complexity" evidence="1">
    <location>
        <begin position="311"/>
        <end position="339"/>
    </location>
</feature>
<keyword evidence="2" id="KW-0812">Transmembrane</keyword>
<dbReference type="Proteomes" id="UP001153365">
    <property type="component" value="Unassembled WGS sequence"/>
</dbReference>
<name>A0AAV0BRH4_PHAPC</name>
<keyword evidence="2" id="KW-1133">Transmembrane helix</keyword>
<dbReference type="InterPro" id="IPR024317">
    <property type="entry name" value="Dynein_heavy_chain_D4_dom"/>
</dbReference>
<dbReference type="AlphaFoldDB" id="A0AAV0BRH4"/>
<protein>
    <recommendedName>
        <fullName evidence="7">N6-L-threonylcarbamoyladenine synthase</fullName>
    </recommendedName>
</protein>
<sequence>MGFFLQDHSGLDMPPLHKPGAFLIDYNVQVSSGDWVAWQSSVPIVEIDTHQVTASDVVIPTLDTVGFKSIPRLGFGSFMKKSWMLHWSLSMMCLIMFCVLIVSFDKFKAEKICFIIDESNVLDSGFLEQMNTLLANAKVPGLFEGNELASLMTVCKEGAQRDDHRQPSRSSNDSSTSYGPHSYQSNVQPSTLSLPQASIDIFSISNWLPALDRSLADSCQSNRLSSAPDPEKGLNVETIYAMLVGITERAMAHVGSDEVLIFGGLGCNKRLQRIMAVMAEEQKGKVFATDERLFINNGIMIAHTGLLHGFSSKGHPQSSSSSASSDSLSESSSSSVNESRSARKSFDSVSLRSHSDSDSSEDSNNDKEPLPNNQPAETVKSIS</sequence>
<dbReference type="GO" id="GO:0000408">
    <property type="term" value="C:EKC/KEOPS complex"/>
    <property type="evidence" value="ECO:0007669"/>
    <property type="project" value="TreeGrafter"/>
</dbReference>
<dbReference type="GO" id="GO:0005737">
    <property type="term" value="C:cytoplasm"/>
    <property type="evidence" value="ECO:0007669"/>
    <property type="project" value="TreeGrafter"/>
</dbReference>
<dbReference type="InterPro" id="IPR027417">
    <property type="entry name" value="P-loop_NTPase"/>
</dbReference>
<evidence type="ECO:0000313" key="5">
    <source>
        <dbReference type="EMBL" id="CAH7690015.1"/>
    </source>
</evidence>
<evidence type="ECO:0000259" key="4">
    <source>
        <dbReference type="Pfam" id="PF12780"/>
    </source>
</evidence>
<dbReference type="Gene3D" id="3.30.420.40">
    <property type="match status" value="2"/>
</dbReference>
<evidence type="ECO:0000313" key="6">
    <source>
        <dbReference type="Proteomes" id="UP001153365"/>
    </source>
</evidence>
<feature type="region of interest" description="Disordered" evidence="1">
    <location>
        <begin position="159"/>
        <end position="188"/>
    </location>
</feature>
<reference evidence="5" key="1">
    <citation type="submission" date="2022-06" db="EMBL/GenBank/DDBJ databases">
        <authorList>
            <consortium name="SYNGENTA / RWTH Aachen University"/>
        </authorList>
    </citation>
    <scope>NUCLEOTIDE SEQUENCE</scope>
</reference>
<dbReference type="Pfam" id="PF00814">
    <property type="entry name" value="TsaD"/>
    <property type="match status" value="1"/>
</dbReference>
<gene>
    <name evidence="5" type="ORF">PPACK8108_LOCUS25235</name>
</gene>
<feature type="domain" description="Gcp-like" evidence="3">
    <location>
        <begin position="237"/>
        <end position="302"/>
    </location>
</feature>
<feature type="compositionally biased region" description="Polar residues" evidence="1">
    <location>
        <begin position="371"/>
        <end position="383"/>
    </location>
</feature>
<keyword evidence="6" id="KW-1185">Reference proteome</keyword>
<feature type="compositionally biased region" description="Polar residues" evidence="1">
    <location>
        <begin position="168"/>
        <end position="188"/>
    </location>
</feature>